<dbReference type="Pfam" id="PF16874">
    <property type="entry name" value="Glyco_hydro_36C"/>
    <property type="match status" value="1"/>
</dbReference>
<dbReference type="GO" id="GO:0004557">
    <property type="term" value="F:alpha-galactosidase activity"/>
    <property type="evidence" value="ECO:0007669"/>
    <property type="project" value="UniProtKB-EC"/>
</dbReference>
<keyword evidence="1 4" id="KW-0378">Hydrolase</keyword>
<reference evidence="4" key="1">
    <citation type="submission" date="2022-07" db="EMBL/GenBank/DDBJ databases">
        <title>Faecal culturing of patients with breast cancer.</title>
        <authorList>
            <person name="Teng N.M.Y."/>
            <person name="Kiu R."/>
            <person name="Evans R."/>
            <person name="Baker D.J."/>
            <person name="Zenner C."/>
            <person name="Robinson S.D."/>
            <person name="Hall L.J."/>
        </authorList>
    </citation>
    <scope>NUCLEOTIDE SEQUENCE</scope>
    <source>
        <strain evidence="4">LH1062</strain>
    </source>
</reference>
<dbReference type="InterPro" id="IPR013780">
    <property type="entry name" value="Glyco_hydro_b"/>
</dbReference>
<evidence type="ECO:0000256" key="1">
    <source>
        <dbReference type="ARBA" id="ARBA00022801"/>
    </source>
</evidence>
<dbReference type="PRINTS" id="PR00743">
    <property type="entry name" value="GLHYDRLASE36"/>
</dbReference>
<dbReference type="CDD" id="cd14791">
    <property type="entry name" value="GH36"/>
    <property type="match status" value="1"/>
</dbReference>
<accession>A0ABY5I2W4</accession>
<feature type="domain" description="Glycosyl hydrolase family 36 C-terminal" evidence="3">
    <location>
        <begin position="244"/>
        <end position="318"/>
    </location>
</feature>
<dbReference type="InterPro" id="IPR002252">
    <property type="entry name" value="Glyco_hydro_36"/>
</dbReference>
<gene>
    <name evidence="4" type="ORF">NMU03_16025</name>
</gene>
<dbReference type="Gene3D" id="2.60.40.1180">
    <property type="entry name" value="Golgi alpha-mannosidase II"/>
    <property type="match status" value="1"/>
</dbReference>
<dbReference type="Gene3D" id="3.20.20.70">
    <property type="entry name" value="Aldolase class I"/>
    <property type="match status" value="1"/>
</dbReference>
<evidence type="ECO:0000256" key="2">
    <source>
        <dbReference type="ARBA" id="ARBA00023295"/>
    </source>
</evidence>
<dbReference type="SUPFAM" id="SSF51445">
    <property type="entry name" value="(Trans)glycosidases"/>
    <property type="match status" value="1"/>
</dbReference>
<keyword evidence="5" id="KW-1185">Reference proteome</keyword>
<dbReference type="EMBL" id="CP101620">
    <property type="protein sequence ID" value="UTY39063.1"/>
    <property type="molecule type" value="Genomic_DNA"/>
</dbReference>
<sequence length="322" mass="38168">MKFGLWFEPEVVNKNSQLYKQHPDWILHVPSYTPMEGRHEYVLDLSRKEVRDYIICSLEKYLKPGYLDYIKWDMNRPLTDVNSSFLKKSQKGEIYHRYILGLYEILDIITRKYPNLLIEGCSSGGARFDPGILSYVGQNWCSDNTDCFDRTVIQKGFSMLYPPVAMGAHVSITPNHQTGRETTFDARYKVAKMYNFGYELDLEKCSNEERDEIYKQIISYKKLQKLIMNGVFYRHEMSNKNYEMWSICNENRSECHVMIFQKMYSPLLSHERFTIPYLDQDMDYCEEESNLIYGGDELASIGFYVPIIKEDFHVFEYHFKSC</sequence>
<evidence type="ECO:0000259" key="3">
    <source>
        <dbReference type="Pfam" id="PF16874"/>
    </source>
</evidence>
<evidence type="ECO:0000313" key="4">
    <source>
        <dbReference type="EMBL" id="UTY39063.1"/>
    </source>
</evidence>
<protein>
    <submittedName>
        <fullName evidence="4">Alpha-galactosidase</fullName>
        <ecNumber evidence="4">3.2.1.22</ecNumber>
    </submittedName>
</protein>
<evidence type="ECO:0000313" key="5">
    <source>
        <dbReference type="Proteomes" id="UP001060112"/>
    </source>
</evidence>
<keyword evidence="2 4" id="KW-0326">Glycosidase</keyword>
<dbReference type="Pfam" id="PF02065">
    <property type="entry name" value="Melibiase"/>
    <property type="match status" value="1"/>
</dbReference>
<dbReference type="InterPro" id="IPR013785">
    <property type="entry name" value="Aldolase_TIM"/>
</dbReference>
<organism evidence="4 5">
    <name type="scientific">Allocoprobacillus halotolerans</name>
    <dbReference type="NCBI Taxonomy" id="2944914"/>
    <lineage>
        <taxon>Bacteria</taxon>
        <taxon>Bacillati</taxon>
        <taxon>Bacillota</taxon>
        <taxon>Erysipelotrichia</taxon>
        <taxon>Erysipelotrichales</taxon>
        <taxon>Erysipelotrichaceae</taxon>
        <taxon>Allocoprobacillus</taxon>
    </lineage>
</organism>
<dbReference type="InterPro" id="IPR017853">
    <property type="entry name" value="GH"/>
</dbReference>
<dbReference type="InterPro" id="IPR031705">
    <property type="entry name" value="Glyco_hydro_36_C"/>
</dbReference>
<name>A0ABY5I2W4_9FIRM</name>
<dbReference type="EC" id="3.2.1.22" evidence="4"/>
<dbReference type="Proteomes" id="UP001060112">
    <property type="component" value="Chromosome"/>
</dbReference>
<proteinExistence type="predicted"/>